<keyword evidence="6" id="KW-0862">Zinc</keyword>
<evidence type="ECO:0000313" key="12">
    <source>
        <dbReference type="EMBL" id="HCY80775.1"/>
    </source>
</evidence>
<comment type="similarity">
    <text evidence="1">Belongs to the peptidase M4 family.</text>
</comment>
<dbReference type="PANTHER" id="PTHR33794:SF1">
    <property type="entry name" value="BACILLOLYSIN"/>
    <property type="match status" value="1"/>
</dbReference>
<dbReference type="PRINTS" id="PR00730">
    <property type="entry name" value="THERMOLYSIN"/>
</dbReference>
<evidence type="ECO:0000256" key="6">
    <source>
        <dbReference type="ARBA" id="ARBA00022833"/>
    </source>
</evidence>
<accession>A0A3D6BRV7</accession>
<dbReference type="Gene3D" id="1.10.390.10">
    <property type="entry name" value="Neutral Protease Domain 2"/>
    <property type="match status" value="1"/>
</dbReference>
<dbReference type="Gene3D" id="2.60.120.260">
    <property type="entry name" value="Galactose-binding domain-like"/>
    <property type="match status" value="1"/>
</dbReference>
<gene>
    <name evidence="12" type="ORF">DHV22_03795</name>
</gene>
<sequence length="840" mass="91886">MLGFLLFSPMAFSQQMLKAIKQLKTETNAHITVNSNGVAEFIKFPTNQPLDLDGLTIQAKTVSFLQTHKDLFPFETIENTFLLGTVKVDVHGFKHLTLTQHKNNVPVFDGQLRFHFNTNNQLTAINGNYIPNIKNNTNPVITPSEASNIAIETVTKQDKNHSGVTLFAFDTILYLFQEGLIDNSFGATQLVYEVEVRNDADVREYVYVNAHSGNITEQFTGMAHAMDRIVYENNTSNIVWQEGDAFPGTLNIWQRNEVEASGHVYNFFNNASGYVSYNGADAQMRTINNNPNVSCPNANWNGVTANYCNGTASDDVIAHEWGHAYTEYTSGLIYAYQSGAMNEAFSDIWGETVDLLNNYQDADDDHSLRTACNSSDRWRMGEDATAFGGAIRDMWNPPCNGDPGKLTDGQFYCGEGDGGGVHSNSGIPNHAYALLVDGGTYNGQTITGIGFTKAAHIFWRAQSEYLTATSDFYSLADALEASCTDLFGINLEGLSTGAPVGLSGEIITASDFNELYKVLLAVELRNDDICGYEPILSAVADPCDAATMAPIFFEDWESGLNNWTVSQIASNPGTWESRDWAVVSSLPDGRTGQAVFGVDPINGNCTTSLQNGILRLESPVITIPNQLTGTFEMTFMHYVSTEASWDGTNIKYSLDGNTWTLLPASAFTANGYNGFINNNGNDNPLAGEEAFTGSDGGSTSGSWGRSYIDLSGLGVVANSTIQFRFEVGTDGCNGREGWYIDDISVYNCEMSLSVADFESLHNSIKVYPNPSNGVYTLKNVNNIELVKADIFDINGRLIKTINLSNGQQLQAVHITEVTAGIYFMNVHAKDATQVIKLVKQ</sequence>
<dbReference type="GO" id="GO:0046872">
    <property type="term" value="F:metal ion binding"/>
    <property type="evidence" value="ECO:0007669"/>
    <property type="project" value="UniProtKB-KW"/>
</dbReference>
<evidence type="ECO:0000259" key="9">
    <source>
        <dbReference type="Pfam" id="PF02868"/>
    </source>
</evidence>
<organism evidence="12 13">
    <name type="scientific">Xanthomarina gelatinilytica</name>
    <dbReference type="NCBI Taxonomy" id="1137281"/>
    <lineage>
        <taxon>Bacteria</taxon>
        <taxon>Pseudomonadati</taxon>
        <taxon>Bacteroidota</taxon>
        <taxon>Flavobacteriia</taxon>
        <taxon>Flavobacteriales</taxon>
        <taxon>Flavobacteriaceae</taxon>
        <taxon>Xanthomarina</taxon>
    </lineage>
</organism>
<keyword evidence="4" id="KW-0732">Signal</keyword>
<dbReference type="InterPro" id="IPR001570">
    <property type="entry name" value="Peptidase_M4_C_domain"/>
</dbReference>
<dbReference type="Gene3D" id="3.10.450.490">
    <property type="match status" value="1"/>
</dbReference>
<evidence type="ECO:0000256" key="5">
    <source>
        <dbReference type="ARBA" id="ARBA00022801"/>
    </source>
</evidence>
<comment type="caution">
    <text evidence="12">The sequence shown here is derived from an EMBL/GenBank/DDBJ whole genome shotgun (WGS) entry which is preliminary data.</text>
</comment>
<proteinExistence type="inferred from homology"/>
<dbReference type="InterPro" id="IPR026444">
    <property type="entry name" value="Secre_tail"/>
</dbReference>
<dbReference type="InterPro" id="IPR011096">
    <property type="entry name" value="FTP_domain"/>
</dbReference>
<dbReference type="GO" id="GO:0004222">
    <property type="term" value="F:metalloendopeptidase activity"/>
    <property type="evidence" value="ECO:0007669"/>
    <property type="project" value="InterPro"/>
</dbReference>
<dbReference type="PANTHER" id="PTHR33794">
    <property type="entry name" value="BACILLOLYSIN"/>
    <property type="match status" value="1"/>
</dbReference>
<dbReference type="Pfam" id="PF07504">
    <property type="entry name" value="FTP"/>
    <property type="match status" value="1"/>
</dbReference>
<dbReference type="CDD" id="cd09597">
    <property type="entry name" value="M4_TLP"/>
    <property type="match status" value="1"/>
</dbReference>
<evidence type="ECO:0000256" key="8">
    <source>
        <dbReference type="PIRSR" id="PIRSR623612-1"/>
    </source>
</evidence>
<dbReference type="AlphaFoldDB" id="A0A3D6BRV7"/>
<dbReference type="Pfam" id="PF02868">
    <property type="entry name" value="Peptidase_M4_C"/>
    <property type="match status" value="1"/>
</dbReference>
<evidence type="ECO:0000256" key="3">
    <source>
        <dbReference type="ARBA" id="ARBA00022723"/>
    </source>
</evidence>
<evidence type="ECO:0000259" key="10">
    <source>
        <dbReference type="Pfam" id="PF07504"/>
    </source>
</evidence>
<evidence type="ECO:0000256" key="1">
    <source>
        <dbReference type="ARBA" id="ARBA00009388"/>
    </source>
</evidence>
<reference evidence="12 13" key="1">
    <citation type="journal article" date="2018" name="Nat. Biotechnol.">
        <title>A standardized bacterial taxonomy based on genome phylogeny substantially revises the tree of life.</title>
        <authorList>
            <person name="Parks D.H."/>
            <person name="Chuvochina M."/>
            <person name="Waite D.W."/>
            <person name="Rinke C."/>
            <person name="Skarshewski A."/>
            <person name="Chaumeil P.A."/>
            <person name="Hugenholtz P."/>
        </authorList>
    </citation>
    <scope>NUCLEOTIDE SEQUENCE [LARGE SCALE GENOMIC DNA]</scope>
    <source>
        <strain evidence="12">UBA10227</strain>
    </source>
</reference>
<protein>
    <submittedName>
        <fullName evidence="12">Bacillolysin</fullName>
    </submittedName>
</protein>
<dbReference type="Gene3D" id="3.10.170.10">
    <property type="match status" value="1"/>
</dbReference>
<dbReference type="InterPro" id="IPR023612">
    <property type="entry name" value="Peptidase_M4"/>
</dbReference>
<feature type="domain" description="Peptidase M4 C-terminal" evidence="9">
    <location>
        <begin position="330"/>
        <end position="490"/>
    </location>
</feature>
<evidence type="ECO:0000313" key="13">
    <source>
        <dbReference type="Proteomes" id="UP000263268"/>
    </source>
</evidence>
<feature type="domain" description="FTP" evidence="10">
    <location>
        <begin position="86"/>
        <end position="129"/>
    </location>
</feature>
<dbReference type="InterPro" id="IPR050728">
    <property type="entry name" value="Zinc_Metalloprotease_M4"/>
</dbReference>
<feature type="domain" description="Secretion system C-terminal sorting" evidence="11">
    <location>
        <begin position="766"/>
        <end position="837"/>
    </location>
</feature>
<keyword evidence="2" id="KW-0645">Protease</keyword>
<evidence type="ECO:0000259" key="11">
    <source>
        <dbReference type="Pfam" id="PF18962"/>
    </source>
</evidence>
<dbReference type="GO" id="GO:0006508">
    <property type="term" value="P:proteolysis"/>
    <property type="evidence" value="ECO:0007669"/>
    <property type="project" value="UniProtKB-KW"/>
</dbReference>
<keyword evidence="3" id="KW-0479">Metal-binding</keyword>
<dbReference type="EMBL" id="DPRK01000061">
    <property type="protein sequence ID" value="HCY80775.1"/>
    <property type="molecule type" value="Genomic_DNA"/>
</dbReference>
<feature type="active site" description="Proton donor" evidence="8">
    <location>
        <position position="422"/>
    </location>
</feature>
<feature type="active site" evidence="8">
    <location>
        <position position="320"/>
    </location>
</feature>
<evidence type="ECO:0000256" key="2">
    <source>
        <dbReference type="ARBA" id="ARBA00022670"/>
    </source>
</evidence>
<dbReference type="SUPFAM" id="SSF55486">
    <property type="entry name" value="Metalloproteases ('zincins'), catalytic domain"/>
    <property type="match status" value="1"/>
</dbReference>
<dbReference type="NCBIfam" id="TIGR04183">
    <property type="entry name" value="Por_Secre_tail"/>
    <property type="match status" value="1"/>
</dbReference>
<evidence type="ECO:0000256" key="7">
    <source>
        <dbReference type="ARBA" id="ARBA00023049"/>
    </source>
</evidence>
<dbReference type="InterPro" id="IPR027268">
    <property type="entry name" value="Peptidase_M4/M1_CTD_sf"/>
</dbReference>
<keyword evidence="5" id="KW-0378">Hydrolase</keyword>
<name>A0A3D6BRV7_9FLAO</name>
<keyword evidence="7" id="KW-0482">Metalloprotease</keyword>
<dbReference type="Proteomes" id="UP000263268">
    <property type="component" value="Unassembled WGS sequence"/>
</dbReference>
<dbReference type="Pfam" id="PF18962">
    <property type="entry name" value="Por_Secre_tail"/>
    <property type="match status" value="1"/>
</dbReference>
<evidence type="ECO:0000256" key="4">
    <source>
        <dbReference type="ARBA" id="ARBA00022729"/>
    </source>
</evidence>